<dbReference type="RefSeq" id="WP_091399738.1">
    <property type="nucleotide sequence ID" value="NZ_CP192017.1"/>
</dbReference>
<evidence type="ECO:0000313" key="6">
    <source>
        <dbReference type="Proteomes" id="UP000249419"/>
    </source>
</evidence>
<organism evidence="3 4">
    <name type="scientific">Micromonospora saelicesensis</name>
    <dbReference type="NCBI Taxonomy" id="285676"/>
    <lineage>
        <taxon>Bacteria</taxon>
        <taxon>Bacillati</taxon>
        <taxon>Actinomycetota</taxon>
        <taxon>Actinomycetes</taxon>
        <taxon>Micromonosporales</taxon>
        <taxon>Micromonosporaceae</taxon>
        <taxon>Micromonospora</taxon>
    </lineage>
</organism>
<reference evidence="1 5" key="3">
    <citation type="submission" date="2018-03" db="EMBL/GenBank/DDBJ databases">
        <title>Genomic framework for the identification of Micromonospora saelicesensis and Micromonospora noduli.</title>
        <authorList>
            <person name="Riesco R."/>
            <person name="Trujillo M.E."/>
        </authorList>
    </citation>
    <scope>NUCLEOTIDE SEQUENCE [LARGE SCALE GENOMIC DNA]</scope>
    <source>
        <strain evidence="1 5">GAR05</strain>
    </source>
</reference>
<reference evidence="3 4" key="1">
    <citation type="submission" date="2016-06" db="EMBL/GenBank/DDBJ databases">
        <authorList>
            <person name="Kjaerup R.B."/>
            <person name="Dalgaard T.S."/>
            <person name="Juul-Madsen H.R."/>
        </authorList>
    </citation>
    <scope>NUCLEOTIDE SEQUENCE [LARGE SCALE GENOMIC DNA]</scope>
    <source>
        <strain evidence="3 4">DSM 44871</strain>
    </source>
</reference>
<dbReference type="Proteomes" id="UP000198864">
    <property type="component" value="Unassembled WGS sequence"/>
</dbReference>
<name>A0A1C4WKW2_9ACTN</name>
<dbReference type="NCBIfam" id="TIGR03898">
    <property type="entry name" value="lanti_MRSA_kill"/>
    <property type="match status" value="1"/>
</dbReference>
<sequence length="92" mass="9382">MNIVQAWKDPEYRASLSAEQLAALPEHPCGVVELGDDVLAHIAGARTEGLWTLGCCGGFTARETPCGSCGATCGGTTCGTCQTQSTCGLCTA</sequence>
<evidence type="ECO:0000313" key="4">
    <source>
        <dbReference type="Proteomes" id="UP000198864"/>
    </source>
</evidence>
<reference evidence="2 6" key="2">
    <citation type="submission" date="2018-03" db="EMBL/GenBank/DDBJ databases">
        <title>Defining the species Micromonospora saelicesensis and Micromonospora noduli under the framework of genomics.</title>
        <authorList>
            <person name="Riesco R."/>
            <person name="Trujillo M.E."/>
        </authorList>
    </citation>
    <scope>NUCLEOTIDE SEQUENCE [LARGE SCALE GENOMIC DNA]</scope>
    <source>
        <strain evidence="2 6">PSN13</strain>
    </source>
</reference>
<keyword evidence="5" id="KW-1185">Reference proteome</keyword>
<dbReference type="Proteomes" id="UP000249419">
    <property type="component" value="Unassembled WGS sequence"/>
</dbReference>
<dbReference type="EMBL" id="PXXW01000040">
    <property type="protein sequence ID" value="RAN94399.1"/>
    <property type="molecule type" value="Genomic_DNA"/>
</dbReference>
<dbReference type="GO" id="GO:0042742">
    <property type="term" value="P:defense response to bacterium"/>
    <property type="evidence" value="ECO:0007669"/>
    <property type="project" value="InterPro"/>
</dbReference>
<evidence type="ECO:0000313" key="2">
    <source>
        <dbReference type="EMBL" id="RAO27961.1"/>
    </source>
</evidence>
<dbReference type="STRING" id="285676.GA0070561_2806"/>
<dbReference type="EMBL" id="FMCR01000002">
    <property type="protein sequence ID" value="SCE96867.1"/>
    <property type="molecule type" value="Genomic_DNA"/>
</dbReference>
<dbReference type="AlphaFoldDB" id="A0A1C4WKW2"/>
<dbReference type="EMBL" id="PYAG01000039">
    <property type="protein sequence ID" value="RAO27961.1"/>
    <property type="molecule type" value="Genomic_DNA"/>
</dbReference>
<dbReference type="Proteomes" id="UP000249334">
    <property type="component" value="Unassembled WGS sequence"/>
</dbReference>
<proteinExistence type="predicted"/>
<evidence type="ECO:0000313" key="5">
    <source>
        <dbReference type="Proteomes" id="UP000249334"/>
    </source>
</evidence>
<dbReference type="InterPro" id="IPR027635">
    <property type="entry name" value="Lantibiotic2_lead_pep_dom"/>
</dbReference>
<protein>
    <submittedName>
        <fullName evidence="3">Type 2 lantibiotic, mersacidin/lichenicidin family</fullName>
    </submittedName>
</protein>
<accession>A0A1C4WKW2</accession>
<evidence type="ECO:0000313" key="3">
    <source>
        <dbReference type="EMBL" id="SCE96867.1"/>
    </source>
</evidence>
<evidence type="ECO:0000313" key="1">
    <source>
        <dbReference type="EMBL" id="RAN94399.1"/>
    </source>
</evidence>
<gene>
    <name evidence="3" type="ORF">GA0070561_2806</name>
    <name evidence="1" type="ORF">GAR05_04921</name>
    <name evidence="2" type="ORF">PSN13_05849</name>
</gene>